<dbReference type="InterPro" id="IPR018713">
    <property type="entry name" value="MPAB/Lcp_cat_dom"/>
</dbReference>
<reference evidence="3" key="1">
    <citation type="submission" date="2018-04" db="EMBL/GenBank/DDBJ databases">
        <title>Complete genome of Antarctic heterotrophic bacterium Hymenobacter nivis.</title>
        <authorList>
            <person name="Terashima M."/>
        </authorList>
    </citation>
    <scope>NUCLEOTIDE SEQUENCE [LARGE SCALE GENOMIC DNA]</scope>
    <source>
        <strain evidence="3">NBRC 111535</strain>
    </source>
</reference>
<evidence type="ECO:0000313" key="3">
    <source>
        <dbReference type="Proteomes" id="UP000245999"/>
    </source>
</evidence>
<dbReference type="Proteomes" id="UP000245999">
    <property type="component" value="Chromosome"/>
</dbReference>
<evidence type="ECO:0000313" key="2">
    <source>
        <dbReference type="EMBL" id="AWM31901.1"/>
    </source>
</evidence>
<sequence length="278" mass="30704">MTYFVAPDSIVRRIWGTADTVLFIFAGAAAEFALNKAVDWLYFTGRLPADPLGRLFSTVDYARRIVFADRAGAERAIDAMAAIHAAVEAKRGQAIPDWAYRDVLFLLIAYSIRAFEVLERPLTDPEREEIVAVFCRVGQRMGIPGLPTSYAEWRAARAQHLAEHLAPSPYTTDLYRQYRRHLGPLRYPLLRAVQGLVVPPAVRALLHLGTGAGLRPALALYQHTKQLAISQWAKSALLPAAYRARIRALDGAPAAYAEPLPTPTGARCPVGPHRSPTR</sequence>
<organism evidence="2 3">
    <name type="scientific">Hymenobacter nivis</name>
    <dbReference type="NCBI Taxonomy" id="1850093"/>
    <lineage>
        <taxon>Bacteria</taxon>
        <taxon>Pseudomonadati</taxon>
        <taxon>Bacteroidota</taxon>
        <taxon>Cytophagia</taxon>
        <taxon>Cytophagales</taxon>
        <taxon>Hymenobacteraceae</taxon>
        <taxon>Hymenobacter</taxon>
    </lineage>
</organism>
<keyword evidence="3" id="KW-1185">Reference proteome</keyword>
<dbReference type="RefSeq" id="WP_109654815.1">
    <property type="nucleotide sequence ID" value="NZ_CP029145.1"/>
</dbReference>
<feature type="domain" description="ER-bound oxygenase mpaB/mpaB'/Rubber oxygenase catalytic" evidence="1">
    <location>
        <begin position="42"/>
        <end position="212"/>
    </location>
</feature>
<dbReference type="EMBL" id="CP029145">
    <property type="protein sequence ID" value="AWM31901.1"/>
    <property type="molecule type" value="Genomic_DNA"/>
</dbReference>
<dbReference type="KEGG" id="hnv:DDQ68_03310"/>
<name>A0A2Z3GIA9_9BACT</name>
<dbReference type="OrthoDB" id="5498485at2"/>
<proteinExistence type="predicted"/>
<gene>
    <name evidence="2" type="ORF">DDQ68_03310</name>
</gene>
<evidence type="ECO:0000259" key="1">
    <source>
        <dbReference type="Pfam" id="PF09995"/>
    </source>
</evidence>
<protein>
    <submittedName>
        <fullName evidence="2">DUF2236 domain-containing protein</fullName>
    </submittedName>
</protein>
<accession>A0A2Z3GIA9</accession>
<dbReference type="GO" id="GO:0016491">
    <property type="term" value="F:oxidoreductase activity"/>
    <property type="evidence" value="ECO:0007669"/>
    <property type="project" value="InterPro"/>
</dbReference>
<dbReference type="Pfam" id="PF09995">
    <property type="entry name" value="MPAB_Lcp_cat"/>
    <property type="match status" value="1"/>
</dbReference>
<dbReference type="AlphaFoldDB" id="A0A2Z3GIA9"/>